<dbReference type="InterPro" id="IPR014710">
    <property type="entry name" value="RmlC-like_jellyroll"/>
</dbReference>
<dbReference type="InterPro" id="IPR011051">
    <property type="entry name" value="RmlC_Cupin_sf"/>
</dbReference>
<dbReference type="PANTHER" id="PTHR33387">
    <property type="entry name" value="RMLC-LIKE JELLY ROLL FOLD PROTEIN"/>
    <property type="match status" value="1"/>
</dbReference>
<dbReference type="Pfam" id="PF06172">
    <property type="entry name" value="Cupin_5"/>
    <property type="match status" value="1"/>
</dbReference>
<feature type="domain" description="DUF985" evidence="1">
    <location>
        <begin position="11"/>
        <end position="138"/>
    </location>
</feature>
<dbReference type="AlphaFoldDB" id="A0A1E7Z8E8"/>
<name>A0A1E7Z8E8_9ALTE</name>
<dbReference type="OrthoDB" id="9798288at2"/>
<proteinExistence type="predicted"/>
<dbReference type="Gene3D" id="2.60.120.10">
    <property type="entry name" value="Jelly Rolls"/>
    <property type="match status" value="1"/>
</dbReference>
<dbReference type="Proteomes" id="UP000175691">
    <property type="component" value="Unassembled WGS sequence"/>
</dbReference>
<organism evidence="2 3">
    <name type="scientific">Alteromonas confluentis</name>
    <dbReference type="NCBI Taxonomy" id="1656094"/>
    <lineage>
        <taxon>Bacteria</taxon>
        <taxon>Pseudomonadati</taxon>
        <taxon>Pseudomonadota</taxon>
        <taxon>Gammaproteobacteria</taxon>
        <taxon>Alteromonadales</taxon>
        <taxon>Alteromonadaceae</taxon>
        <taxon>Alteromonas/Salinimonas group</taxon>
        <taxon>Alteromonas</taxon>
    </lineage>
</organism>
<comment type="caution">
    <text evidence="2">The sequence shown here is derived from an EMBL/GenBank/DDBJ whole genome shotgun (WGS) entry which is preliminary data.</text>
</comment>
<keyword evidence="3" id="KW-1185">Reference proteome</keyword>
<accession>A0A1E7Z8E8</accession>
<dbReference type="CDD" id="cd06121">
    <property type="entry name" value="cupin_YML079wp"/>
    <property type="match status" value="1"/>
</dbReference>
<sequence>MTLAKSRQHPLIEQLQMEPHPEGGYFRQIFESSKQVNSPSHGQPRPAMTHIYFLLLAGQISRFHRVLHDEVWNFYEGAPLRLYQIHQQQLREQRLGDAAHGYAAIVPAGNFQAAETTGDYTLVGCSVAPGFDFADFSFIEEPCLKQWIEVAHPDMARFI</sequence>
<evidence type="ECO:0000313" key="2">
    <source>
        <dbReference type="EMBL" id="OFC69800.1"/>
    </source>
</evidence>
<gene>
    <name evidence="2" type="ORF">BFC18_16330</name>
</gene>
<dbReference type="SUPFAM" id="SSF51182">
    <property type="entry name" value="RmlC-like cupins"/>
    <property type="match status" value="1"/>
</dbReference>
<evidence type="ECO:0000313" key="3">
    <source>
        <dbReference type="Proteomes" id="UP000175691"/>
    </source>
</evidence>
<reference evidence="2 3" key="1">
    <citation type="submission" date="2016-08" db="EMBL/GenBank/DDBJ databases">
        <authorList>
            <person name="Seilhamer J.J."/>
        </authorList>
    </citation>
    <scope>NUCLEOTIDE SEQUENCE [LARGE SCALE GENOMIC DNA]</scope>
    <source>
        <strain evidence="2 3">KCTC 42603</strain>
    </source>
</reference>
<dbReference type="PANTHER" id="PTHR33387:SF3">
    <property type="entry name" value="DUF985 DOMAIN-CONTAINING PROTEIN"/>
    <property type="match status" value="1"/>
</dbReference>
<dbReference type="EMBL" id="MDHN01000037">
    <property type="protein sequence ID" value="OFC69800.1"/>
    <property type="molecule type" value="Genomic_DNA"/>
</dbReference>
<dbReference type="InterPro" id="IPR009327">
    <property type="entry name" value="Cupin_DUF985"/>
</dbReference>
<protein>
    <recommendedName>
        <fullName evidence="1">DUF985 domain-containing protein</fullName>
    </recommendedName>
</protein>
<evidence type="ECO:0000259" key="1">
    <source>
        <dbReference type="Pfam" id="PF06172"/>
    </source>
</evidence>
<dbReference type="InterPro" id="IPR039935">
    <property type="entry name" value="YML079W-like"/>
</dbReference>